<feature type="region of interest" description="Disordered" evidence="1">
    <location>
        <begin position="238"/>
        <end position="294"/>
    </location>
</feature>
<feature type="region of interest" description="Disordered" evidence="1">
    <location>
        <begin position="1"/>
        <end position="41"/>
    </location>
</feature>
<feature type="compositionally biased region" description="Low complexity" evidence="1">
    <location>
        <begin position="240"/>
        <end position="294"/>
    </location>
</feature>
<accession>A0A060DFW7</accession>
<proteinExistence type="predicted"/>
<dbReference type="Proteomes" id="UP000027186">
    <property type="component" value="Chromosome"/>
</dbReference>
<organism evidence="2 3">
    <name type="scientific">Azospirillum argentinense</name>
    <dbReference type="NCBI Taxonomy" id="2970906"/>
    <lineage>
        <taxon>Bacteria</taxon>
        <taxon>Pseudomonadati</taxon>
        <taxon>Pseudomonadota</taxon>
        <taxon>Alphaproteobacteria</taxon>
        <taxon>Rhodospirillales</taxon>
        <taxon>Azospirillaceae</taxon>
        <taxon>Azospirillum</taxon>
    </lineage>
</organism>
<name>A0A060DFW7_9PROT</name>
<dbReference type="RefSeq" id="WP_038530163.1">
    <property type="nucleotide sequence ID" value="NZ_CP007793.1"/>
</dbReference>
<protein>
    <submittedName>
        <fullName evidence="2">Uncharacterized protein</fullName>
    </submittedName>
</protein>
<gene>
    <name evidence="2" type="ORF">ABAZ39_13995</name>
</gene>
<feature type="compositionally biased region" description="Low complexity" evidence="1">
    <location>
        <begin position="1"/>
        <end position="13"/>
    </location>
</feature>
<evidence type="ECO:0000313" key="3">
    <source>
        <dbReference type="Proteomes" id="UP000027186"/>
    </source>
</evidence>
<feature type="region of interest" description="Disordered" evidence="1">
    <location>
        <begin position="163"/>
        <end position="217"/>
    </location>
</feature>
<evidence type="ECO:0000313" key="2">
    <source>
        <dbReference type="EMBL" id="AIB13071.1"/>
    </source>
</evidence>
<evidence type="ECO:0000256" key="1">
    <source>
        <dbReference type="SAM" id="MobiDB-lite"/>
    </source>
</evidence>
<dbReference type="KEGG" id="abq:ABAZ39_13995"/>
<feature type="compositionally biased region" description="Gly residues" evidence="1">
    <location>
        <begin position="189"/>
        <end position="200"/>
    </location>
</feature>
<reference evidence="2 3" key="1">
    <citation type="journal article" date="2014" name="Genome Announc.">
        <title>Complete Genome Sequence of the Model Rhizosphere Strain Azospirillum brasilense Az39, Successfully Applied in Agriculture.</title>
        <authorList>
            <person name="Rivera D."/>
            <person name="Revale S."/>
            <person name="Molina R."/>
            <person name="Gualpa J."/>
            <person name="Puente M."/>
            <person name="Maroniche G."/>
            <person name="Paris G."/>
            <person name="Baker D."/>
            <person name="Clavijo B."/>
            <person name="McLay K."/>
            <person name="Spaepen S."/>
            <person name="Perticari A."/>
            <person name="Vazquez M."/>
            <person name="Wisniewski-Dye F."/>
            <person name="Watkins C."/>
            <person name="Martinez-Abarca F."/>
            <person name="Vanderleyden J."/>
            <person name="Cassan F."/>
        </authorList>
    </citation>
    <scope>NUCLEOTIDE SEQUENCE [LARGE SCALE GENOMIC DNA]</scope>
    <source>
        <strain evidence="2 3">Az39</strain>
    </source>
</reference>
<dbReference type="EMBL" id="CP007793">
    <property type="protein sequence ID" value="AIB13071.1"/>
    <property type="molecule type" value="Genomic_DNA"/>
</dbReference>
<sequence length="331" mass="32661">MAIDATTIDAAAASRPVQRERSPAQAAPPLTAMESRDSPDRYEAEAEMSFGDFLDIINPLQHIPIVNTIYREITGDTIKPSSKVIGGILFGGPLGGMASIANAVVEQAQGKDIGGQIMASLGFDGDAAAGHPPAGTSGATAVAALPDSAAGTSAPAAAAAAAAAPSAQPARTVTAELPDAKRPTAPSPWGGGGPVSGSGRDGLTDTPHPSRMPARDTPLANSMMARYAAAKPHPSTVGFAATAAPSGAPKAGEAQATTAQPAAATGAAAGAANASTNASAQANATPAAANSNAFAPVTPDMLSETMMRNLAKYEQGRRAAQAPAPSLRVSG</sequence>
<dbReference type="AlphaFoldDB" id="A0A060DFW7"/>